<proteinExistence type="predicted"/>
<evidence type="ECO:0000313" key="2">
    <source>
        <dbReference type="EMBL" id="GAA5062366.1"/>
    </source>
</evidence>
<dbReference type="RefSeq" id="WP_345497800.1">
    <property type="nucleotide sequence ID" value="NZ_BAABJM010000005.1"/>
</dbReference>
<sequence>MHHTTARGALRGATLSLAFCAVVAGGAAAAGAAPLRLEPATDNSSQVAEEYTSTGSSTISATVNAKIACLLFNGNFLC</sequence>
<feature type="chain" id="PRO_5047481618" evidence="1">
    <location>
        <begin position="33"/>
        <end position="78"/>
    </location>
</feature>
<evidence type="ECO:0000256" key="1">
    <source>
        <dbReference type="SAM" id="SignalP"/>
    </source>
</evidence>
<dbReference type="Proteomes" id="UP001500603">
    <property type="component" value="Unassembled WGS sequence"/>
</dbReference>
<dbReference type="EMBL" id="BAABJM010000005">
    <property type="protein sequence ID" value="GAA5062366.1"/>
    <property type="molecule type" value="Genomic_DNA"/>
</dbReference>
<feature type="signal peptide" evidence="1">
    <location>
        <begin position="1"/>
        <end position="32"/>
    </location>
</feature>
<keyword evidence="1" id="KW-0732">Signal</keyword>
<keyword evidence="3" id="KW-1185">Reference proteome</keyword>
<reference evidence="3" key="1">
    <citation type="journal article" date="2019" name="Int. J. Syst. Evol. Microbiol.">
        <title>The Global Catalogue of Microorganisms (GCM) 10K type strain sequencing project: providing services to taxonomists for standard genome sequencing and annotation.</title>
        <authorList>
            <consortium name="The Broad Institute Genomics Platform"/>
            <consortium name="The Broad Institute Genome Sequencing Center for Infectious Disease"/>
            <person name="Wu L."/>
            <person name="Ma J."/>
        </authorList>
    </citation>
    <scope>NUCLEOTIDE SEQUENCE [LARGE SCALE GENOMIC DNA]</scope>
    <source>
        <strain evidence="3">JCM 18298</strain>
    </source>
</reference>
<name>A0ABP9KNW1_9NOCA</name>
<organism evidence="2 3">
    <name type="scientific">Nocardia callitridis</name>
    <dbReference type="NCBI Taxonomy" id="648753"/>
    <lineage>
        <taxon>Bacteria</taxon>
        <taxon>Bacillati</taxon>
        <taxon>Actinomycetota</taxon>
        <taxon>Actinomycetes</taxon>
        <taxon>Mycobacteriales</taxon>
        <taxon>Nocardiaceae</taxon>
        <taxon>Nocardia</taxon>
    </lineage>
</organism>
<accession>A0ABP9KNW1</accession>
<comment type="caution">
    <text evidence="2">The sequence shown here is derived from an EMBL/GenBank/DDBJ whole genome shotgun (WGS) entry which is preliminary data.</text>
</comment>
<evidence type="ECO:0000313" key="3">
    <source>
        <dbReference type="Proteomes" id="UP001500603"/>
    </source>
</evidence>
<protein>
    <submittedName>
        <fullName evidence="2">Uncharacterized protein</fullName>
    </submittedName>
</protein>
<gene>
    <name evidence="2" type="ORF">GCM10023318_45940</name>
</gene>